<keyword evidence="1" id="KW-1133">Transmembrane helix</keyword>
<evidence type="ECO:0000313" key="3">
    <source>
        <dbReference type="Proteomes" id="UP000789423"/>
    </source>
</evidence>
<accession>A0ABN7ZXJ9</accession>
<keyword evidence="1" id="KW-0472">Membrane</keyword>
<reference evidence="2 3" key="1">
    <citation type="submission" date="2021-10" db="EMBL/GenBank/DDBJ databases">
        <authorList>
            <person name="Criscuolo A."/>
        </authorList>
    </citation>
    <scope>NUCLEOTIDE SEQUENCE [LARGE SCALE GENOMIC DNA]</scope>
    <source>
        <strain evidence="3">CIP 111899</strain>
    </source>
</reference>
<name>A0ABN7ZXJ9_9BACI</name>
<comment type="caution">
    <text evidence="2">The sequence shown here is derived from an EMBL/GenBank/DDBJ whole genome shotgun (WGS) entry which is preliminary data.</text>
</comment>
<proteinExistence type="predicted"/>
<gene>
    <name evidence="2" type="ORF">BACCIP111899_02846</name>
</gene>
<keyword evidence="1" id="KW-0812">Transmembrane</keyword>
<dbReference type="EMBL" id="CAKJTI010000015">
    <property type="protein sequence ID" value="CAG9613627.1"/>
    <property type="molecule type" value="Genomic_DNA"/>
</dbReference>
<evidence type="ECO:0000313" key="2">
    <source>
        <dbReference type="EMBL" id="CAG9613627.1"/>
    </source>
</evidence>
<protein>
    <submittedName>
        <fullName evidence="2">Uncharacterized protein</fullName>
    </submittedName>
</protein>
<feature type="transmembrane region" description="Helical" evidence="1">
    <location>
        <begin position="119"/>
        <end position="144"/>
    </location>
</feature>
<dbReference type="RefSeq" id="WP_230575686.1">
    <property type="nucleotide sequence ID" value="NZ_CAKJTI010000015.1"/>
</dbReference>
<feature type="transmembrane region" description="Helical" evidence="1">
    <location>
        <begin position="88"/>
        <end position="107"/>
    </location>
</feature>
<evidence type="ECO:0000256" key="1">
    <source>
        <dbReference type="SAM" id="Phobius"/>
    </source>
</evidence>
<sequence>MKKKKNKCKKLRWLKWILILPLFLTLLFFGLHSVKSEKWDHEKHRKAEYAVASHKEGQAFFTEKGRFADSERHAHHEKHHEKEFDDVFFAPFLLELGFVLFGWLILCKSEGNMAKKWTGVLLLVIGLFPLIPILALAAAITWAYRKFKQKRTIANEHIDIHTYNFSTMQKQIDILDQWERNIRKEEN</sequence>
<keyword evidence="3" id="KW-1185">Reference proteome</keyword>
<organism evidence="2 3">
    <name type="scientific">Bacillus rhizoplanae</name>
    <dbReference type="NCBI Taxonomy" id="2880966"/>
    <lineage>
        <taxon>Bacteria</taxon>
        <taxon>Bacillati</taxon>
        <taxon>Bacillota</taxon>
        <taxon>Bacilli</taxon>
        <taxon>Bacillales</taxon>
        <taxon>Bacillaceae</taxon>
        <taxon>Bacillus</taxon>
    </lineage>
</organism>
<dbReference type="Proteomes" id="UP000789423">
    <property type="component" value="Unassembled WGS sequence"/>
</dbReference>